<dbReference type="EMBL" id="CP021324">
    <property type="protein sequence ID" value="ARS63928.1"/>
    <property type="molecule type" value="Genomic_DNA"/>
</dbReference>
<name>A0A2Z2HIC7_9ARCH</name>
<dbReference type="Proteomes" id="UP000249949">
    <property type="component" value="Chromosome"/>
</dbReference>
<evidence type="ECO:0000313" key="3">
    <source>
        <dbReference type="EMBL" id="ARS63928.1"/>
    </source>
</evidence>
<dbReference type="RefSeq" id="WP_086907136.1">
    <property type="nucleotide sequence ID" value="NZ_CP021324.1"/>
</dbReference>
<feature type="binding site" evidence="1">
    <location>
        <position position="209"/>
    </location>
    <ligand>
        <name>Mg(2+)</name>
        <dbReference type="ChEBI" id="CHEBI:18420"/>
        <label>5</label>
    </ligand>
</feature>
<dbReference type="PIRSF" id="PIRSF005303">
    <property type="entry name" value="Thiam_monoph_kin"/>
    <property type="match status" value="1"/>
</dbReference>
<comment type="function">
    <text evidence="1">Catalyzes the ATP-dependent phosphorylation of thiamine-monophosphate (TMP) to form thiamine-pyrophosphate (TPP), the active form of vitamin B1.</text>
</comment>
<feature type="binding site" evidence="1">
    <location>
        <position position="70"/>
    </location>
    <ligand>
        <name>Mg(2+)</name>
        <dbReference type="ChEBI" id="CHEBI:18420"/>
        <label>2</label>
    </ligand>
</feature>
<comment type="pathway">
    <text evidence="1">Cofactor biosynthesis; thiamine diphosphate biosynthesis; thiamine diphosphate from thiamine phosphate: step 1/1.</text>
</comment>
<feature type="binding site" evidence="1">
    <location>
        <position position="70"/>
    </location>
    <ligand>
        <name>Mg(2+)</name>
        <dbReference type="ChEBI" id="CHEBI:18420"/>
        <label>3</label>
    </ligand>
</feature>
<dbReference type="Pfam" id="PF00586">
    <property type="entry name" value="AIRS"/>
    <property type="match status" value="1"/>
</dbReference>
<feature type="binding site" evidence="1">
    <location>
        <position position="206"/>
    </location>
    <ligand>
        <name>Mg(2+)</name>
        <dbReference type="ChEBI" id="CHEBI:18420"/>
        <label>3</label>
    </ligand>
</feature>
<feature type="binding site" evidence="1">
    <location>
        <position position="26"/>
    </location>
    <ligand>
        <name>Mg(2+)</name>
        <dbReference type="ChEBI" id="CHEBI:18420"/>
        <label>3</label>
    </ligand>
</feature>
<dbReference type="NCBIfam" id="TIGR01379">
    <property type="entry name" value="thiL"/>
    <property type="match status" value="1"/>
</dbReference>
<feature type="domain" description="PurM-like N-terminal" evidence="2">
    <location>
        <begin position="33"/>
        <end position="133"/>
    </location>
</feature>
<keyword evidence="1 3" id="KW-0418">Kinase</keyword>
<dbReference type="OrthoDB" id="45909at2157"/>
<feature type="binding site" evidence="1">
    <location>
        <position position="208"/>
    </location>
    <ligand>
        <name>ATP</name>
        <dbReference type="ChEBI" id="CHEBI:30616"/>
    </ligand>
</feature>
<comment type="miscellaneous">
    <text evidence="1">Reaction mechanism of ThiL seems to utilize a direct, inline transfer of the gamma-phosphate of ATP to TMP rather than a phosphorylated enzyme intermediate.</text>
</comment>
<keyword evidence="1" id="KW-0547">Nucleotide-binding</keyword>
<protein>
    <recommendedName>
        <fullName evidence="1">Thiamine-monophosphate kinase</fullName>
        <shortName evidence="1">TMP kinase</shortName>
        <shortName evidence="1">Thiamine-phosphate kinase</shortName>
        <ecNumber evidence="1">2.7.4.16</ecNumber>
    </recommendedName>
</protein>
<dbReference type="InterPro" id="IPR036676">
    <property type="entry name" value="PurM-like_C_sf"/>
</dbReference>
<dbReference type="CDD" id="cd02194">
    <property type="entry name" value="ThiL"/>
    <property type="match status" value="1"/>
</dbReference>
<dbReference type="UniPathway" id="UPA00060">
    <property type="reaction ID" value="UER00142"/>
</dbReference>
<proteinExistence type="inferred from homology"/>
<feature type="binding site" evidence="1">
    <location>
        <position position="26"/>
    </location>
    <ligand>
        <name>Mg(2+)</name>
        <dbReference type="ChEBI" id="CHEBI:18420"/>
        <label>4</label>
    </ligand>
</feature>
<gene>
    <name evidence="1" type="primary">thiL</name>
    <name evidence="3" type="ORF">NMSP_0302</name>
</gene>
<dbReference type="HAMAP" id="MF_02128">
    <property type="entry name" value="TMP_kinase"/>
    <property type="match status" value="1"/>
</dbReference>
<evidence type="ECO:0000259" key="2">
    <source>
        <dbReference type="Pfam" id="PF00586"/>
    </source>
</evidence>
<dbReference type="SUPFAM" id="SSF56042">
    <property type="entry name" value="PurM C-terminal domain-like"/>
    <property type="match status" value="1"/>
</dbReference>
<dbReference type="EC" id="2.7.4.16" evidence="1"/>
<dbReference type="InterPro" id="IPR006283">
    <property type="entry name" value="ThiL-like"/>
</dbReference>
<dbReference type="InterPro" id="IPR036921">
    <property type="entry name" value="PurM-like_N_sf"/>
</dbReference>
<dbReference type="GO" id="GO:0009030">
    <property type="term" value="F:thiamine-phosphate kinase activity"/>
    <property type="evidence" value="ECO:0007669"/>
    <property type="project" value="UniProtKB-UniRule"/>
</dbReference>
<evidence type="ECO:0000256" key="1">
    <source>
        <dbReference type="HAMAP-Rule" id="MF_02128"/>
    </source>
</evidence>
<feature type="binding site" evidence="1">
    <location>
        <position position="312"/>
    </location>
    <ligand>
        <name>substrate</name>
    </ligand>
</feature>
<comment type="caution">
    <text evidence="1">Lacks conserved residue(s) required for the propagation of feature annotation.</text>
</comment>
<dbReference type="PANTHER" id="PTHR30270">
    <property type="entry name" value="THIAMINE-MONOPHOSPHATE KINASE"/>
    <property type="match status" value="1"/>
</dbReference>
<keyword evidence="1" id="KW-0808">Transferase</keyword>
<reference evidence="3 4" key="1">
    <citation type="journal article" date="2017" name="Environ. Microbiol.">
        <title>Genome and epigenome of a novel marine Thaumarchaeota strain suggest viral infection, phosphorothioation DNA modification and multiple restriction systems.</title>
        <authorList>
            <person name="Ahlgren N.A."/>
            <person name="Chen Y."/>
            <person name="Needham D.M."/>
            <person name="Parada A.E."/>
            <person name="Sachdeva R."/>
            <person name="Trinh V."/>
            <person name="Chen T."/>
            <person name="Fuhrman J.A."/>
        </authorList>
    </citation>
    <scope>NUCLEOTIDE SEQUENCE [LARGE SCALE GENOMIC DNA]</scope>
    <source>
        <strain evidence="3 4">SPOT01</strain>
    </source>
</reference>
<keyword evidence="1" id="KW-0067">ATP-binding</keyword>
<dbReference type="AlphaFoldDB" id="A0A2Z2HIC7"/>
<dbReference type="Gene3D" id="3.30.1330.10">
    <property type="entry name" value="PurM-like, N-terminal domain"/>
    <property type="match status" value="1"/>
</dbReference>
<feature type="binding site" evidence="1">
    <location>
        <position position="70"/>
    </location>
    <ligand>
        <name>Mg(2+)</name>
        <dbReference type="ChEBI" id="CHEBI:18420"/>
        <label>4</label>
    </ligand>
</feature>
<accession>A0A2Z2HIC7</accession>
<feature type="binding site" evidence="1">
    <location>
        <begin position="117"/>
        <end position="118"/>
    </location>
    <ligand>
        <name>ATP</name>
        <dbReference type="ChEBI" id="CHEBI:30616"/>
    </ligand>
</feature>
<dbReference type="Gene3D" id="3.90.650.10">
    <property type="entry name" value="PurM-like C-terminal domain"/>
    <property type="match status" value="1"/>
</dbReference>
<feature type="binding site" evidence="1">
    <location>
        <position position="49"/>
    </location>
    <ligand>
        <name>substrate</name>
    </ligand>
</feature>
<feature type="binding site" evidence="1">
    <location>
        <position position="118"/>
    </location>
    <ligand>
        <name>Mg(2+)</name>
        <dbReference type="ChEBI" id="CHEBI:18420"/>
        <label>1</label>
    </ligand>
</feature>
<dbReference type="GO" id="GO:0000287">
    <property type="term" value="F:magnesium ion binding"/>
    <property type="evidence" value="ECO:0007669"/>
    <property type="project" value="UniProtKB-UniRule"/>
</dbReference>
<feature type="binding site" evidence="1">
    <location>
        <position position="141"/>
    </location>
    <ligand>
        <name>ATP</name>
        <dbReference type="ChEBI" id="CHEBI:30616"/>
    </ligand>
</feature>
<keyword evidence="1" id="KW-0479">Metal-binding</keyword>
<dbReference type="InterPro" id="IPR016188">
    <property type="entry name" value="PurM-like_N"/>
</dbReference>
<dbReference type="GO" id="GO:0005524">
    <property type="term" value="F:ATP binding"/>
    <property type="evidence" value="ECO:0007669"/>
    <property type="project" value="UniProtKB-UniRule"/>
</dbReference>
<feature type="binding site" evidence="1">
    <location>
        <position position="41"/>
    </location>
    <ligand>
        <name>Mg(2+)</name>
        <dbReference type="ChEBI" id="CHEBI:18420"/>
        <label>1</label>
    </ligand>
</feature>
<dbReference type="GO" id="GO:0009228">
    <property type="term" value="P:thiamine biosynthetic process"/>
    <property type="evidence" value="ECO:0007669"/>
    <property type="project" value="UniProtKB-KW"/>
</dbReference>
<keyword evidence="1" id="KW-0460">Magnesium</keyword>
<feature type="binding site" evidence="1">
    <location>
        <position position="42"/>
    </location>
    <ligand>
        <name>Mg(2+)</name>
        <dbReference type="ChEBI" id="CHEBI:18420"/>
        <label>1</label>
    </ligand>
</feature>
<dbReference type="GeneID" id="32900804"/>
<dbReference type="PANTHER" id="PTHR30270:SF0">
    <property type="entry name" value="THIAMINE-MONOPHOSPHATE KINASE"/>
    <property type="match status" value="1"/>
</dbReference>
<evidence type="ECO:0000313" key="4">
    <source>
        <dbReference type="Proteomes" id="UP000249949"/>
    </source>
</evidence>
<organism evidence="3 4">
    <name type="scientific">Candidatus Nitrosomarinus catalinensis</name>
    <dbReference type="NCBI Taxonomy" id="1898749"/>
    <lineage>
        <taxon>Archaea</taxon>
        <taxon>Nitrososphaerota</taxon>
        <taxon>Nitrososphaeria</taxon>
        <taxon>Nitrosopumilales</taxon>
        <taxon>Nitrosopumilaceae</taxon>
        <taxon>Candidatus Nitrosomarinus</taxon>
    </lineage>
</organism>
<dbReference type="GO" id="GO:0009229">
    <property type="term" value="P:thiamine diphosphate biosynthetic process"/>
    <property type="evidence" value="ECO:0007669"/>
    <property type="project" value="UniProtKB-UniRule"/>
</dbReference>
<sequence length="316" mass="35761">MKKLDEKKIIDIFQRKLGNKKFISEDVEKFTLGKTKIIAKTDTMVQSTDIPQKMGLLDAARKSVIACVSDFASKGVKPEYGIISINIPKSISTKEINNIANGFKKACKEYEISIVGGDTNEGKEIVFNVCIFGKSDRIVTRKGSNKGDLIFTTGPFGYTSLGLEILLGNNKKINNLIKKSVKSVINPKPRLDYGLKNKRYFSSSMDSSDGLSTTLNEMSKQSKKKFVINKIPINRDLENYFKKHNRDFNSAIFHGGEEYEFVFTIPSKYRKIIIKNSILLKTPIIEIGYVELGKGVFIQNQNEEFKLKDLGWKHFK</sequence>
<keyword evidence="1" id="KW-0784">Thiamine biosynthesis</keyword>
<comment type="catalytic activity">
    <reaction evidence="1">
        <text>thiamine phosphate + ATP = thiamine diphosphate + ADP</text>
        <dbReference type="Rhea" id="RHEA:15913"/>
        <dbReference type="ChEBI" id="CHEBI:30616"/>
        <dbReference type="ChEBI" id="CHEBI:37575"/>
        <dbReference type="ChEBI" id="CHEBI:58937"/>
        <dbReference type="ChEBI" id="CHEBI:456216"/>
        <dbReference type="EC" id="2.7.4.16"/>
    </reaction>
</comment>
<comment type="similarity">
    <text evidence="1">Belongs to the thiamine-monophosphate kinase family.</text>
</comment>
<dbReference type="KEGG" id="nct:NMSP_0302"/>
<feature type="binding site" evidence="1">
    <location>
        <position position="42"/>
    </location>
    <ligand>
        <name>Mg(2+)</name>
        <dbReference type="ChEBI" id="CHEBI:18420"/>
        <label>2</label>
    </ligand>
</feature>
<feature type="binding site" evidence="1">
    <location>
        <position position="257"/>
    </location>
    <ligand>
        <name>substrate</name>
    </ligand>
</feature>
<keyword evidence="4" id="KW-1185">Reference proteome</keyword>
<dbReference type="SUPFAM" id="SSF55326">
    <property type="entry name" value="PurM N-terminal domain-like"/>
    <property type="match status" value="1"/>
</dbReference>